<evidence type="ECO:0000256" key="8">
    <source>
        <dbReference type="ARBA" id="ARBA00023033"/>
    </source>
</evidence>
<evidence type="ECO:0000256" key="11">
    <source>
        <dbReference type="RuleBase" id="RU000461"/>
    </source>
</evidence>
<accession>A0A6P5NUM1</accession>
<evidence type="ECO:0000256" key="4">
    <source>
        <dbReference type="ARBA" id="ARBA00022617"/>
    </source>
</evidence>
<dbReference type="GO" id="GO:0005506">
    <property type="term" value="F:iron ion binding"/>
    <property type="evidence" value="ECO:0007669"/>
    <property type="project" value="InterPro"/>
</dbReference>
<keyword evidence="12" id="KW-1185">Reference proteome</keyword>
<protein>
    <submittedName>
        <fullName evidence="13">Cytochrome P450 CYP736A12-like</fullName>
    </submittedName>
</protein>
<keyword evidence="7 10" id="KW-0408">Iron</keyword>
<comment type="subcellular location">
    <subcellularLocation>
        <location evidence="2">Membrane</location>
    </subcellularLocation>
</comment>
<dbReference type="InterPro" id="IPR036396">
    <property type="entry name" value="Cyt_P450_sf"/>
</dbReference>
<organism evidence="12 13">
    <name type="scientific">Arachis duranensis</name>
    <name type="common">Wild peanut</name>
    <dbReference type="NCBI Taxonomy" id="130453"/>
    <lineage>
        <taxon>Eukaryota</taxon>
        <taxon>Viridiplantae</taxon>
        <taxon>Streptophyta</taxon>
        <taxon>Embryophyta</taxon>
        <taxon>Tracheophyta</taxon>
        <taxon>Spermatophyta</taxon>
        <taxon>Magnoliopsida</taxon>
        <taxon>eudicotyledons</taxon>
        <taxon>Gunneridae</taxon>
        <taxon>Pentapetalae</taxon>
        <taxon>rosids</taxon>
        <taxon>fabids</taxon>
        <taxon>Fabales</taxon>
        <taxon>Fabaceae</taxon>
        <taxon>Papilionoideae</taxon>
        <taxon>50 kb inversion clade</taxon>
        <taxon>dalbergioids sensu lato</taxon>
        <taxon>Dalbergieae</taxon>
        <taxon>Pterocarpus clade</taxon>
        <taxon>Arachis</taxon>
    </lineage>
</organism>
<evidence type="ECO:0000256" key="10">
    <source>
        <dbReference type="PIRSR" id="PIRSR602401-1"/>
    </source>
</evidence>
<dbReference type="PRINTS" id="PR00463">
    <property type="entry name" value="EP450I"/>
</dbReference>
<dbReference type="Gene3D" id="1.10.630.10">
    <property type="entry name" value="Cytochrome P450"/>
    <property type="match status" value="1"/>
</dbReference>
<dbReference type="Pfam" id="PF00067">
    <property type="entry name" value="p450"/>
    <property type="match status" value="2"/>
</dbReference>
<keyword evidence="4 10" id="KW-0349">Heme</keyword>
<dbReference type="PROSITE" id="PS00086">
    <property type="entry name" value="CYTOCHROME_P450"/>
    <property type="match status" value="1"/>
</dbReference>
<dbReference type="InterPro" id="IPR017972">
    <property type="entry name" value="Cyt_P450_CS"/>
</dbReference>
<dbReference type="FunFam" id="1.10.630.10:FF:000126">
    <property type="entry name" value="Predicted protein"/>
    <property type="match status" value="1"/>
</dbReference>
<gene>
    <name evidence="13" type="primary">LOC107490367</name>
</gene>
<keyword evidence="8 11" id="KW-0503">Monooxygenase</keyword>
<reference evidence="13" key="2">
    <citation type="submission" date="2025-08" db="UniProtKB">
        <authorList>
            <consortium name="RefSeq"/>
        </authorList>
    </citation>
    <scope>IDENTIFICATION</scope>
    <source>
        <tissue evidence="13">Whole plant</tissue>
    </source>
</reference>
<evidence type="ECO:0000313" key="12">
    <source>
        <dbReference type="Proteomes" id="UP000515211"/>
    </source>
</evidence>
<dbReference type="SUPFAM" id="SSF48264">
    <property type="entry name" value="Cytochrome P450"/>
    <property type="match status" value="1"/>
</dbReference>
<dbReference type="PANTHER" id="PTHR47943:SF9">
    <property type="entry name" value="CYTOCHROME P450"/>
    <property type="match status" value="1"/>
</dbReference>
<evidence type="ECO:0000256" key="2">
    <source>
        <dbReference type="ARBA" id="ARBA00004370"/>
    </source>
</evidence>
<reference evidence="12" key="1">
    <citation type="journal article" date="2016" name="Nat. Genet.">
        <title>The genome sequences of Arachis duranensis and Arachis ipaensis, the diploid ancestors of cultivated peanut.</title>
        <authorList>
            <person name="Bertioli D.J."/>
            <person name="Cannon S.B."/>
            <person name="Froenicke L."/>
            <person name="Huang G."/>
            <person name="Farmer A.D."/>
            <person name="Cannon E.K."/>
            <person name="Liu X."/>
            <person name="Gao D."/>
            <person name="Clevenger J."/>
            <person name="Dash S."/>
            <person name="Ren L."/>
            <person name="Moretzsohn M.C."/>
            <person name="Shirasawa K."/>
            <person name="Huang W."/>
            <person name="Vidigal B."/>
            <person name="Abernathy B."/>
            <person name="Chu Y."/>
            <person name="Niederhuth C.E."/>
            <person name="Umale P."/>
            <person name="Araujo A.C."/>
            <person name="Kozik A."/>
            <person name="Kim K.D."/>
            <person name="Burow M.D."/>
            <person name="Varshney R.K."/>
            <person name="Wang X."/>
            <person name="Zhang X."/>
            <person name="Barkley N."/>
            <person name="Guimaraes P.M."/>
            <person name="Isobe S."/>
            <person name="Guo B."/>
            <person name="Liao B."/>
            <person name="Stalker H.T."/>
            <person name="Schmitz R.J."/>
            <person name="Scheffler B.E."/>
            <person name="Leal-Bertioli S.C."/>
            <person name="Xun X."/>
            <person name="Jackson S.A."/>
            <person name="Michelmore R."/>
            <person name="Ozias-Akins P."/>
        </authorList>
    </citation>
    <scope>NUCLEOTIDE SEQUENCE [LARGE SCALE GENOMIC DNA]</scope>
    <source>
        <strain evidence="12">cv. V14167</strain>
    </source>
</reference>
<comment type="cofactor">
    <cofactor evidence="1 10">
        <name>heme</name>
        <dbReference type="ChEBI" id="CHEBI:30413"/>
    </cofactor>
</comment>
<evidence type="ECO:0000313" key="13">
    <source>
        <dbReference type="RefSeq" id="XP_020999611.1"/>
    </source>
</evidence>
<keyword evidence="9" id="KW-0472">Membrane</keyword>
<dbReference type="InterPro" id="IPR001128">
    <property type="entry name" value="Cyt_P450"/>
</dbReference>
<sequence>MVAILLGILVFIVAIIVWLHPKDNRHKVPPGPKALPLIGNLHMLRKQPHRTLQALAAKYGPIMFLKLGQVPTVVVSSPEAAELFLKTHDLDFANRPKFQLELWRGEKKGQRDVVTRTNEEVSEAEGEIDGKRMRNRVAMAAKFGMGEEGRMVVGWDGNLVKFLLRMLRDDHDHDDNNNDDVVVVIYMDKGIRKKVHKLRKPINEALEHIIEDHQNTNYDDDDDSPQKKDFVDILLSFLDQPMDPDEEQHKHVLTRNDIKAIMMDMIGAAYETSTSAIEWVMSELLKHPSVMKKLQHEIQHAVGGINKEVEENEIENMPYLDMVVKETLRLYPVAPLLVPHVSRNDVVIEGYYIKRNTQIIINAWAIGRDPRVWSENAEKFYPERFEHNNVDILGRDFRFIPFGSGRRGCPGAQLGFATIKFVVAQLVHCFNWELPFGMSCDELDMNETFGITIPRTTHLLAIPTFRLTAEAASNKE</sequence>
<dbReference type="GeneID" id="107490367"/>
<dbReference type="GO" id="GO:0020037">
    <property type="term" value="F:heme binding"/>
    <property type="evidence" value="ECO:0007669"/>
    <property type="project" value="InterPro"/>
</dbReference>
<proteinExistence type="inferred from homology"/>
<comment type="similarity">
    <text evidence="3 11">Belongs to the cytochrome P450 family.</text>
</comment>
<keyword evidence="5 10" id="KW-0479">Metal-binding</keyword>
<dbReference type="GO" id="GO:0016705">
    <property type="term" value="F:oxidoreductase activity, acting on paired donors, with incorporation or reduction of molecular oxygen"/>
    <property type="evidence" value="ECO:0007669"/>
    <property type="project" value="InterPro"/>
</dbReference>
<dbReference type="PRINTS" id="PR00385">
    <property type="entry name" value="P450"/>
</dbReference>
<dbReference type="RefSeq" id="XP_020999611.1">
    <property type="nucleotide sequence ID" value="XM_021143952.1"/>
</dbReference>
<dbReference type="InterPro" id="IPR002401">
    <property type="entry name" value="Cyt_P450_E_grp-I"/>
</dbReference>
<name>A0A6P5NUM1_ARADU</name>
<evidence type="ECO:0000256" key="6">
    <source>
        <dbReference type="ARBA" id="ARBA00023002"/>
    </source>
</evidence>
<dbReference type="KEGG" id="adu:107490367"/>
<evidence type="ECO:0000256" key="5">
    <source>
        <dbReference type="ARBA" id="ARBA00022723"/>
    </source>
</evidence>
<dbReference type="PANTHER" id="PTHR47943">
    <property type="entry name" value="CYTOCHROME P450 93A3-LIKE"/>
    <property type="match status" value="1"/>
</dbReference>
<evidence type="ECO:0000256" key="1">
    <source>
        <dbReference type="ARBA" id="ARBA00001971"/>
    </source>
</evidence>
<dbReference type="Proteomes" id="UP000515211">
    <property type="component" value="Chromosome 5"/>
</dbReference>
<dbReference type="GO" id="GO:0016020">
    <property type="term" value="C:membrane"/>
    <property type="evidence" value="ECO:0007669"/>
    <property type="project" value="UniProtKB-SubCell"/>
</dbReference>
<evidence type="ECO:0000256" key="7">
    <source>
        <dbReference type="ARBA" id="ARBA00023004"/>
    </source>
</evidence>
<feature type="binding site" description="axial binding residue" evidence="10">
    <location>
        <position position="409"/>
    </location>
    <ligand>
        <name>heme</name>
        <dbReference type="ChEBI" id="CHEBI:30413"/>
    </ligand>
    <ligandPart>
        <name>Fe</name>
        <dbReference type="ChEBI" id="CHEBI:18248"/>
    </ligandPart>
</feature>
<evidence type="ECO:0000256" key="3">
    <source>
        <dbReference type="ARBA" id="ARBA00010617"/>
    </source>
</evidence>
<evidence type="ECO:0000256" key="9">
    <source>
        <dbReference type="ARBA" id="ARBA00023136"/>
    </source>
</evidence>
<dbReference type="AlphaFoldDB" id="A0A6P5NUM1"/>
<keyword evidence="6 11" id="KW-0560">Oxidoreductase</keyword>
<dbReference type="GO" id="GO:0004497">
    <property type="term" value="F:monooxygenase activity"/>
    <property type="evidence" value="ECO:0007669"/>
    <property type="project" value="UniProtKB-KW"/>
</dbReference>